<comment type="caution">
    <text evidence="3">The sequence shown here is derived from an EMBL/GenBank/DDBJ whole genome shotgun (WGS) entry which is preliminary data.</text>
</comment>
<organism evidence="3 4">
    <name type="scientific">Hibiscus sabdariffa</name>
    <name type="common">roselle</name>
    <dbReference type="NCBI Taxonomy" id="183260"/>
    <lineage>
        <taxon>Eukaryota</taxon>
        <taxon>Viridiplantae</taxon>
        <taxon>Streptophyta</taxon>
        <taxon>Embryophyta</taxon>
        <taxon>Tracheophyta</taxon>
        <taxon>Spermatophyta</taxon>
        <taxon>Magnoliopsida</taxon>
        <taxon>eudicotyledons</taxon>
        <taxon>Gunneridae</taxon>
        <taxon>Pentapetalae</taxon>
        <taxon>rosids</taxon>
        <taxon>malvids</taxon>
        <taxon>Malvales</taxon>
        <taxon>Malvaceae</taxon>
        <taxon>Malvoideae</taxon>
        <taxon>Hibiscus</taxon>
    </lineage>
</organism>
<name>A0ABR2PFC7_9ROSI</name>
<gene>
    <name evidence="3" type="ORF">V6N11_055468</name>
</gene>
<evidence type="ECO:0000313" key="3">
    <source>
        <dbReference type="EMBL" id="KAK8987156.1"/>
    </source>
</evidence>
<feature type="compositionally biased region" description="Basic and acidic residues" evidence="2">
    <location>
        <begin position="28"/>
        <end position="37"/>
    </location>
</feature>
<reference evidence="3 4" key="1">
    <citation type="journal article" date="2024" name="G3 (Bethesda)">
        <title>Genome assembly of Hibiscus sabdariffa L. provides insights into metabolisms of medicinal natural products.</title>
        <authorList>
            <person name="Kim T."/>
        </authorList>
    </citation>
    <scope>NUCLEOTIDE SEQUENCE [LARGE SCALE GENOMIC DNA]</scope>
    <source>
        <strain evidence="3">TK-2024</strain>
        <tissue evidence="3">Old leaves</tissue>
    </source>
</reference>
<evidence type="ECO:0000313" key="4">
    <source>
        <dbReference type="Proteomes" id="UP001396334"/>
    </source>
</evidence>
<sequence length="94" mass="10400">METSSNPHAKKTVEKIRSDGPPAVETEATAKERDERVLKTEAAKERLLFKQQANSILSINILTELQAENKSLKASLSDARKEIAKLKGSSLPQR</sequence>
<feature type="region of interest" description="Disordered" evidence="2">
    <location>
        <begin position="1"/>
        <end position="37"/>
    </location>
</feature>
<protein>
    <submittedName>
        <fullName evidence="3">Uncharacterized protein</fullName>
    </submittedName>
</protein>
<dbReference type="EMBL" id="JBBPBN010000061">
    <property type="protein sequence ID" value="KAK8987156.1"/>
    <property type="molecule type" value="Genomic_DNA"/>
</dbReference>
<keyword evidence="4" id="KW-1185">Reference proteome</keyword>
<evidence type="ECO:0000256" key="1">
    <source>
        <dbReference type="SAM" id="Coils"/>
    </source>
</evidence>
<accession>A0ABR2PFC7</accession>
<feature type="coiled-coil region" evidence="1">
    <location>
        <begin position="62"/>
        <end position="89"/>
    </location>
</feature>
<proteinExistence type="predicted"/>
<dbReference type="Proteomes" id="UP001396334">
    <property type="component" value="Unassembled WGS sequence"/>
</dbReference>
<evidence type="ECO:0000256" key="2">
    <source>
        <dbReference type="SAM" id="MobiDB-lite"/>
    </source>
</evidence>
<keyword evidence="1" id="KW-0175">Coiled coil</keyword>